<sequence>MISEVSTNNPFCFSL</sequence>
<reference evidence="1" key="2">
    <citation type="journal article" date="2015" name="Fish Shellfish Immunol.">
        <title>Early steps in the European eel (Anguilla anguilla)-Vibrio vulnificus interaction in the gills: Role of the RtxA13 toxin.</title>
        <authorList>
            <person name="Callol A."/>
            <person name="Pajuelo D."/>
            <person name="Ebbesson L."/>
            <person name="Teles M."/>
            <person name="MacKenzie S."/>
            <person name="Amaro C."/>
        </authorList>
    </citation>
    <scope>NUCLEOTIDE SEQUENCE</scope>
</reference>
<reference evidence="1" key="1">
    <citation type="submission" date="2014-11" db="EMBL/GenBank/DDBJ databases">
        <authorList>
            <person name="Amaro Gonzalez C."/>
        </authorList>
    </citation>
    <scope>NUCLEOTIDE SEQUENCE</scope>
</reference>
<name>A0A0E9VQS1_ANGAN</name>
<proteinExistence type="predicted"/>
<organism evidence="1">
    <name type="scientific">Anguilla anguilla</name>
    <name type="common">European freshwater eel</name>
    <name type="synonym">Muraena anguilla</name>
    <dbReference type="NCBI Taxonomy" id="7936"/>
    <lineage>
        <taxon>Eukaryota</taxon>
        <taxon>Metazoa</taxon>
        <taxon>Chordata</taxon>
        <taxon>Craniata</taxon>
        <taxon>Vertebrata</taxon>
        <taxon>Euteleostomi</taxon>
        <taxon>Actinopterygii</taxon>
        <taxon>Neopterygii</taxon>
        <taxon>Teleostei</taxon>
        <taxon>Anguilliformes</taxon>
        <taxon>Anguillidae</taxon>
        <taxon>Anguilla</taxon>
    </lineage>
</organism>
<accession>A0A0E9VQS1</accession>
<dbReference type="EMBL" id="GBXM01028123">
    <property type="protein sequence ID" value="JAH80454.1"/>
    <property type="molecule type" value="Transcribed_RNA"/>
</dbReference>
<protein>
    <submittedName>
        <fullName evidence="1">Uncharacterized protein</fullName>
    </submittedName>
</protein>
<evidence type="ECO:0000313" key="1">
    <source>
        <dbReference type="EMBL" id="JAH80454.1"/>
    </source>
</evidence>